<accession>A0A0F9KR44</accession>
<dbReference type="AlphaFoldDB" id="A0A0F9KR44"/>
<sequence>MKTPKKLIEEAEKEKKRFEEEEDSYGGSGLYPHANGEDVPGDIIILGIEDVINAYGKMRKSCLKIITKWSKKHFDKDSGDYYINDDDINELKFQIRGK</sequence>
<evidence type="ECO:0000313" key="2">
    <source>
        <dbReference type="EMBL" id="KKM24543.1"/>
    </source>
</evidence>
<evidence type="ECO:0000256" key="1">
    <source>
        <dbReference type="SAM" id="MobiDB-lite"/>
    </source>
</evidence>
<proteinExistence type="predicted"/>
<organism evidence="2">
    <name type="scientific">marine sediment metagenome</name>
    <dbReference type="NCBI Taxonomy" id="412755"/>
    <lineage>
        <taxon>unclassified sequences</taxon>
        <taxon>metagenomes</taxon>
        <taxon>ecological metagenomes</taxon>
    </lineage>
</organism>
<name>A0A0F9KR44_9ZZZZ</name>
<gene>
    <name evidence="2" type="ORF">LCGC14_1604000</name>
</gene>
<protein>
    <submittedName>
        <fullName evidence="2">Uncharacterized protein</fullName>
    </submittedName>
</protein>
<dbReference type="EMBL" id="LAZR01012904">
    <property type="protein sequence ID" value="KKM24543.1"/>
    <property type="molecule type" value="Genomic_DNA"/>
</dbReference>
<reference evidence="2" key="1">
    <citation type="journal article" date="2015" name="Nature">
        <title>Complex archaea that bridge the gap between prokaryotes and eukaryotes.</title>
        <authorList>
            <person name="Spang A."/>
            <person name="Saw J.H."/>
            <person name="Jorgensen S.L."/>
            <person name="Zaremba-Niedzwiedzka K."/>
            <person name="Martijn J."/>
            <person name="Lind A.E."/>
            <person name="van Eijk R."/>
            <person name="Schleper C."/>
            <person name="Guy L."/>
            <person name="Ettema T.J."/>
        </authorList>
    </citation>
    <scope>NUCLEOTIDE SEQUENCE</scope>
</reference>
<comment type="caution">
    <text evidence="2">The sequence shown here is derived from an EMBL/GenBank/DDBJ whole genome shotgun (WGS) entry which is preliminary data.</text>
</comment>
<feature type="region of interest" description="Disordered" evidence="1">
    <location>
        <begin position="12"/>
        <end position="33"/>
    </location>
</feature>